<evidence type="ECO:0000313" key="1">
    <source>
        <dbReference type="EMBL" id="QRJ62695.1"/>
    </source>
</evidence>
<dbReference type="InterPro" id="IPR004027">
    <property type="entry name" value="SEC_C_motif"/>
</dbReference>
<dbReference type="NCBIfam" id="TIGR02292">
    <property type="entry name" value="ygfB_yecA"/>
    <property type="match status" value="1"/>
</dbReference>
<dbReference type="PANTHER" id="PTHR33747">
    <property type="entry name" value="UPF0225 PROTEIN SCO1677"/>
    <property type="match status" value="1"/>
</dbReference>
<dbReference type="Pfam" id="PF03695">
    <property type="entry name" value="UPF0149"/>
    <property type="match status" value="1"/>
</dbReference>
<dbReference type="Gene3D" id="1.20.120.740">
    <property type="entry name" value="YgfB uncharacterised protein family UPF0149, PF03695"/>
    <property type="match status" value="1"/>
</dbReference>
<evidence type="ECO:0000313" key="2">
    <source>
        <dbReference type="Proteomes" id="UP000663444"/>
    </source>
</evidence>
<dbReference type="EMBL" id="CP064781">
    <property type="protein sequence ID" value="QRJ62695.1"/>
    <property type="molecule type" value="Genomic_DNA"/>
</dbReference>
<dbReference type="AlphaFoldDB" id="A0A974SMI2"/>
<proteinExistence type="predicted"/>
<accession>A0A974SMI2</accession>
<dbReference type="Proteomes" id="UP000663444">
    <property type="component" value="Chromosome"/>
</dbReference>
<protein>
    <submittedName>
        <fullName evidence="1">UPF0149 family protein</fullName>
    </submittedName>
</protein>
<dbReference type="Pfam" id="PF02810">
    <property type="entry name" value="SEC-C"/>
    <property type="match status" value="1"/>
</dbReference>
<dbReference type="InterPro" id="IPR011978">
    <property type="entry name" value="YgfB-like"/>
</dbReference>
<organism evidence="1 2">
    <name type="scientific">Azospira restricta</name>
    <dbReference type="NCBI Taxonomy" id="404405"/>
    <lineage>
        <taxon>Bacteria</taxon>
        <taxon>Pseudomonadati</taxon>
        <taxon>Pseudomonadota</taxon>
        <taxon>Betaproteobacteria</taxon>
        <taxon>Rhodocyclales</taxon>
        <taxon>Rhodocyclaceae</taxon>
        <taxon>Azospira</taxon>
    </lineage>
</organism>
<dbReference type="PANTHER" id="PTHR33747:SF1">
    <property type="entry name" value="ADENYLATE CYCLASE-ASSOCIATED CAP C-TERMINAL DOMAIN-CONTAINING PROTEIN"/>
    <property type="match status" value="1"/>
</dbReference>
<keyword evidence="2" id="KW-1185">Reference proteome</keyword>
<dbReference type="SUPFAM" id="SSF101327">
    <property type="entry name" value="YgfB-like"/>
    <property type="match status" value="1"/>
</dbReference>
<dbReference type="InterPro" id="IPR036255">
    <property type="entry name" value="YgfB-like_sf"/>
</dbReference>
<reference evidence="1" key="1">
    <citation type="submission" date="2020-11" db="EMBL/GenBank/DDBJ databases">
        <title>Azospira restricta DSM 18626 genome sequence.</title>
        <authorList>
            <person name="Moe W.M."/>
        </authorList>
    </citation>
    <scope>NUCLEOTIDE SEQUENCE</scope>
    <source>
        <strain evidence="1">DSM 18626</strain>
    </source>
</reference>
<dbReference type="RefSeq" id="WP_203386224.1">
    <property type="nucleotide sequence ID" value="NZ_CP064781.1"/>
</dbReference>
<dbReference type="SUPFAM" id="SSF103642">
    <property type="entry name" value="Sec-C motif"/>
    <property type="match status" value="1"/>
</dbReference>
<sequence>MTETTLTKRQPAISDDQLDRLEGLLDDPAFDEAMRLDEAQGYLCAALAGPVPVPEGEWLLEILGSEAGVASEAGQEAAALLRCLAADIAIQLADDEPLMLYLYPQGDEDDAPSDYEPWCLAYLHGVDTAVEDWFEGLADEEEVEWLDERLFPLMVLTGEAEAAAREHGEAWPEGEELAELLRDSEEELARAVSEIFMFWAAKRGHGTIRRNNGKVGRNDPCPCGSGRKYKQCCGAAA</sequence>
<dbReference type="KEGG" id="ares:IWH25_13060"/>
<dbReference type="Gene3D" id="3.10.450.50">
    <property type="match status" value="1"/>
</dbReference>
<name>A0A974SMI2_9RHOO</name>
<gene>
    <name evidence="1" type="ORF">IWH25_13060</name>
</gene>